<dbReference type="EMBL" id="DWWJ01000188">
    <property type="protein sequence ID" value="HJC41867.1"/>
    <property type="molecule type" value="Genomic_DNA"/>
</dbReference>
<keyword evidence="6" id="KW-0067">ATP-binding</keyword>
<evidence type="ECO:0000256" key="5">
    <source>
        <dbReference type="ARBA" id="ARBA00047913"/>
    </source>
</evidence>
<evidence type="ECO:0000256" key="3">
    <source>
        <dbReference type="ARBA" id="ARBA00024799"/>
    </source>
</evidence>
<reference evidence="7" key="1">
    <citation type="journal article" date="2021" name="PeerJ">
        <title>Extensive microbial diversity within the chicken gut microbiome revealed by metagenomics and culture.</title>
        <authorList>
            <person name="Gilroy R."/>
            <person name="Ravi A."/>
            <person name="Getino M."/>
            <person name="Pursley I."/>
            <person name="Horton D.L."/>
            <person name="Alikhan N.F."/>
            <person name="Baker D."/>
            <person name="Gharbi K."/>
            <person name="Hall N."/>
            <person name="Watson M."/>
            <person name="Adriaenssens E.M."/>
            <person name="Foster-Nyarko E."/>
            <person name="Jarju S."/>
            <person name="Secka A."/>
            <person name="Antonio M."/>
            <person name="Oren A."/>
            <person name="Chaudhuri R.R."/>
            <person name="La Ragione R."/>
            <person name="Hildebrand F."/>
            <person name="Pallen M.J."/>
        </authorList>
    </citation>
    <scope>NUCLEOTIDE SEQUENCE</scope>
    <source>
        <strain evidence="7">CHK186-1790</strain>
    </source>
</reference>
<dbReference type="EC" id="6.3.5.-" evidence="6"/>
<comment type="caution">
    <text evidence="7">The sequence shown here is derived from an EMBL/GenBank/DDBJ whole genome shotgun (WGS) entry which is preliminary data.</text>
</comment>
<protein>
    <recommendedName>
        <fullName evidence="6">Aspartyl/glutamyl-tRNA(Asn/Gln) amidotransferase subunit C</fullName>
        <shortName evidence="6">Asp/Glu-ADT subunit C</shortName>
        <ecNumber evidence="6">6.3.5.-</ecNumber>
    </recommendedName>
</protein>
<name>A0A9D2P0I4_9FIRM</name>
<comment type="catalytic activity">
    <reaction evidence="4 6">
        <text>L-aspartyl-tRNA(Asn) + L-glutamine + ATP + H2O = L-asparaginyl-tRNA(Asn) + L-glutamate + ADP + phosphate + 2 H(+)</text>
        <dbReference type="Rhea" id="RHEA:14513"/>
        <dbReference type="Rhea" id="RHEA-COMP:9674"/>
        <dbReference type="Rhea" id="RHEA-COMP:9677"/>
        <dbReference type="ChEBI" id="CHEBI:15377"/>
        <dbReference type="ChEBI" id="CHEBI:15378"/>
        <dbReference type="ChEBI" id="CHEBI:29985"/>
        <dbReference type="ChEBI" id="CHEBI:30616"/>
        <dbReference type="ChEBI" id="CHEBI:43474"/>
        <dbReference type="ChEBI" id="CHEBI:58359"/>
        <dbReference type="ChEBI" id="CHEBI:78515"/>
        <dbReference type="ChEBI" id="CHEBI:78516"/>
        <dbReference type="ChEBI" id="CHEBI:456216"/>
    </reaction>
</comment>
<dbReference type="Proteomes" id="UP000823882">
    <property type="component" value="Unassembled WGS sequence"/>
</dbReference>
<dbReference type="AlphaFoldDB" id="A0A9D2P0I4"/>
<sequence length="95" mass="10869">MKITEEMVDYVSTLSRLKLPQEEKTRMTGELERILEYMDVLNALDTSEVEPMSHVFPVKNVLRPDVVEPSADRAELLRNAPVPDQEAFLVPKTVE</sequence>
<keyword evidence="6" id="KW-0436">Ligase</keyword>
<dbReference type="NCBIfam" id="TIGR00135">
    <property type="entry name" value="gatC"/>
    <property type="match status" value="1"/>
</dbReference>
<gene>
    <name evidence="6 7" type="primary">gatC</name>
    <name evidence="7" type="ORF">H9701_10010</name>
</gene>
<dbReference type="Gene3D" id="1.10.20.60">
    <property type="entry name" value="Glu-tRNAGln amidotransferase C subunit, N-terminal domain"/>
    <property type="match status" value="1"/>
</dbReference>
<dbReference type="InterPro" id="IPR036113">
    <property type="entry name" value="Asp/Glu-ADT_sf_sub_c"/>
</dbReference>
<evidence type="ECO:0000256" key="1">
    <source>
        <dbReference type="ARBA" id="ARBA00010757"/>
    </source>
</evidence>
<dbReference type="GO" id="GO:0005524">
    <property type="term" value="F:ATP binding"/>
    <property type="evidence" value="ECO:0007669"/>
    <property type="project" value="UniProtKB-KW"/>
</dbReference>
<dbReference type="Pfam" id="PF02686">
    <property type="entry name" value="GatC"/>
    <property type="match status" value="1"/>
</dbReference>
<organism evidence="7 8">
    <name type="scientific">Candidatus Intestinimonas pullistercoris</name>
    <dbReference type="NCBI Taxonomy" id="2838623"/>
    <lineage>
        <taxon>Bacteria</taxon>
        <taxon>Bacillati</taxon>
        <taxon>Bacillota</taxon>
        <taxon>Clostridia</taxon>
        <taxon>Eubacteriales</taxon>
        <taxon>Intestinimonas</taxon>
    </lineage>
</organism>
<comment type="subunit">
    <text evidence="2 6">Heterotrimer of A, B and C subunits.</text>
</comment>
<keyword evidence="6" id="KW-0547">Nucleotide-binding</keyword>
<keyword evidence="6" id="KW-0648">Protein biosynthesis</keyword>
<evidence type="ECO:0000256" key="4">
    <source>
        <dbReference type="ARBA" id="ARBA00047380"/>
    </source>
</evidence>
<proteinExistence type="inferred from homology"/>
<evidence type="ECO:0000256" key="2">
    <source>
        <dbReference type="ARBA" id="ARBA00011123"/>
    </source>
</evidence>
<dbReference type="HAMAP" id="MF_00122">
    <property type="entry name" value="GatC"/>
    <property type="match status" value="1"/>
</dbReference>
<dbReference type="GO" id="GO:0070681">
    <property type="term" value="P:glutaminyl-tRNAGln biosynthesis via transamidation"/>
    <property type="evidence" value="ECO:0007669"/>
    <property type="project" value="TreeGrafter"/>
</dbReference>
<comment type="function">
    <text evidence="3 6">Allows the formation of correctly charged Asn-tRNA(Asn) or Gln-tRNA(Gln) through the transamidation of misacylated Asp-tRNA(Asn) or Glu-tRNA(Gln) in organisms which lack either or both of asparaginyl-tRNA or glutaminyl-tRNA synthetases. The reaction takes place in the presence of glutamine and ATP through an activated phospho-Asp-tRNA(Asn) or phospho-Glu-tRNA(Gln).</text>
</comment>
<reference evidence="7" key="2">
    <citation type="submission" date="2021-04" db="EMBL/GenBank/DDBJ databases">
        <authorList>
            <person name="Gilroy R."/>
        </authorList>
    </citation>
    <scope>NUCLEOTIDE SEQUENCE</scope>
    <source>
        <strain evidence="7">CHK186-1790</strain>
    </source>
</reference>
<accession>A0A9D2P0I4</accession>
<dbReference type="InterPro" id="IPR003837">
    <property type="entry name" value="GatC"/>
</dbReference>
<dbReference type="PANTHER" id="PTHR15004:SF0">
    <property type="entry name" value="GLUTAMYL-TRNA(GLN) AMIDOTRANSFERASE SUBUNIT C, MITOCHONDRIAL"/>
    <property type="match status" value="1"/>
</dbReference>
<dbReference type="GO" id="GO:0006450">
    <property type="term" value="P:regulation of translational fidelity"/>
    <property type="evidence" value="ECO:0007669"/>
    <property type="project" value="InterPro"/>
</dbReference>
<comment type="catalytic activity">
    <reaction evidence="5 6">
        <text>L-glutamyl-tRNA(Gln) + L-glutamine + ATP + H2O = L-glutaminyl-tRNA(Gln) + L-glutamate + ADP + phosphate + H(+)</text>
        <dbReference type="Rhea" id="RHEA:17521"/>
        <dbReference type="Rhea" id="RHEA-COMP:9681"/>
        <dbReference type="Rhea" id="RHEA-COMP:9684"/>
        <dbReference type="ChEBI" id="CHEBI:15377"/>
        <dbReference type="ChEBI" id="CHEBI:15378"/>
        <dbReference type="ChEBI" id="CHEBI:29985"/>
        <dbReference type="ChEBI" id="CHEBI:30616"/>
        <dbReference type="ChEBI" id="CHEBI:43474"/>
        <dbReference type="ChEBI" id="CHEBI:58359"/>
        <dbReference type="ChEBI" id="CHEBI:78520"/>
        <dbReference type="ChEBI" id="CHEBI:78521"/>
        <dbReference type="ChEBI" id="CHEBI:456216"/>
    </reaction>
</comment>
<dbReference type="GO" id="GO:0006412">
    <property type="term" value="P:translation"/>
    <property type="evidence" value="ECO:0007669"/>
    <property type="project" value="UniProtKB-UniRule"/>
</dbReference>
<comment type="similarity">
    <text evidence="1 6">Belongs to the GatC family.</text>
</comment>
<evidence type="ECO:0000313" key="7">
    <source>
        <dbReference type="EMBL" id="HJC41867.1"/>
    </source>
</evidence>
<evidence type="ECO:0000313" key="8">
    <source>
        <dbReference type="Proteomes" id="UP000823882"/>
    </source>
</evidence>
<dbReference type="SUPFAM" id="SSF141000">
    <property type="entry name" value="Glu-tRNAGln amidotransferase C subunit"/>
    <property type="match status" value="1"/>
</dbReference>
<dbReference type="PANTHER" id="PTHR15004">
    <property type="entry name" value="GLUTAMYL-TRNA(GLN) AMIDOTRANSFERASE SUBUNIT C, MITOCHONDRIAL"/>
    <property type="match status" value="1"/>
</dbReference>
<dbReference type="GO" id="GO:0050567">
    <property type="term" value="F:glutaminyl-tRNA synthase (glutamine-hydrolyzing) activity"/>
    <property type="evidence" value="ECO:0007669"/>
    <property type="project" value="UniProtKB-UniRule"/>
</dbReference>
<evidence type="ECO:0000256" key="6">
    <source>
        <dbReference type="HAMAP-Rule" id="MF_00122"/>
    </source>
</evidence>